<dbReference type="AlphaFoldDB" id="A0A7D6VCT4"/>
<dbReference type="EMBL" id="CP059399">
    <property type="protein sequence ID" value="QLY29255.1"/>
    <property type="molecule type" value="Genomic_DNA"/>
</dbReference>
<evidence type="ECO:0000313" key="3">
    <source>
        <dbReference type="Proteomes" id="UP000515512"/>
    </source>
</evidence>
<reference evidence="2 3" key="1">
    <citation type="submission" date="2020-07" db="EMBL/GenBank/DDBJ databases">
        <authorList>
            <person name="Zhuang K."/>
            <person name="Ran Y."/>
        </authorList>
    </citation>
    <scope>NUCLEOTIDE SEQUENCE [LARGE SCALE GENOMIC DNA]</scope>
    <source>
        <strain evidence="2 3">WCH-YHL-001</strain>
    </source>
</reference>
<dbReference type="PROSITE" id="PS50878">
    <property type="entry name" value="RT_POL"/>
    <property type="match status" value="1"/>
</dbReference>
<dbReference type="RefSeq" id="WP_181580460.1">
    <property type="nucleotide sequence ID" value="NZ_CP059399.1"/>
</dbReference>
<dbReference type="Pfam" id="PF00078">
    <property type="entry name" value="RVT_1"/>
    <property type="match status" value="1"/>
</dbReference>
<feature type="domain" description="Reverse transcriptase" evidence="1">
    <location>
        <begin position="1"/>
        <end position="284"/>
    </location>
</feature>
<protein>
    <recommendedName>
        <fullName evidence="1">Reverse transcriptase domain-containing protein</fullName>
    </recommendedName>
</protein>
<dbReference type="InterPro" id="IPR000477">
    <property type="entry name" value="RT_dom"/>
</dbReference>
<sequence>MRPITNDVLRQLKLADALVRVSQTERNLVPSQPGWDQLVKNNATIKRVVSYLENRFRRGIEVSTERELTARKPGHGVRPVAFWGIEEQVLYDALVEAAVHGLPSLDRSVSKYIEFVEAPVVYARQIEKDRQLSEFDQILFSIINSEIKYVVSSDLTSFYQYIDHAVLADELIAQGANYDIVSHLVDLLSEVTGRPSGLPQLYDASDRLSEVYVDQVERNLLRQGFAVWRFNDDFRIACRSFSESIAAIEALDSAARSVGLAINELKTFTFHFSTYVLNTYGIDSLPEGGTISMDDVEAIAGDYQDDFSEDSDSAAAVIRSANISGQARGIDLREIDRDGVRRIRRALSALANEGNTAALESAPLLMGFVPSLTPDLAKYLIAVGASGNAERAGEVIDLIVESVSLNTWQKVWLIECYRSLELFSSATSTNNEARSEWIQQCFYSGKEPLRAFAFRALAAASRVAVYEAVEEAASSPGAVKAIYLASVSDHLSSGATQQEEKAVAALRETNEITKAILVR</sequence>
<name>A0A7D6VCT4_9NOCA</name>
<keyword evidence="3" id="KW-1185">Reference proteome</keyword>
<accession>A0A7D6VCT4</accession>
<gene>
    <name evidence="2" type="ORF">H0264_28830</name>
</gene>
<evidence type="ECO:0000259" key="1">
    <source>
        <dbReference type="PROSITE" id="PS50878"/>
    </source>
</evidence>
<dbReference type="KEGG" id="nhu:H0264_28830"/>
<evidence type="ECO:0000313" key="2">
    <source>
        <dbReference type="EMBL" id="QLY29255.1"/>
    </source>
</evidence>
<proteinExistence type="predicted"/>
<dbReference type="Proteomes" id="UP000515512">
    <property type="component" value="Chromosome"/>
</dbReference>
<organism evidence="2 3">
    <name type="scientific">Nocardia huaxiensis</name>
    <dbReference type="NCBI Taxonomy" id="2755382"/>
    <lineage>
        <taxon>Bacteria</taxon>
        <taxon>Bacillati</taxon>
        <taxon>Actinomycetota</taxon>
        <taxon>Actinomycetes</taxon>
        <taxon>Mycobacteriales</taxon>
        <taxon>Nocardiaceae</taxon>
        <taxon>Nocardia</taxon>
    </lineage>
</organism>